<protein>
    <recommendedName>
        <fullName evidence="3">Cupredoxin</fullName>
    </recommendedName>
</protein>
<accession>A0A5N6E5I9</accession>
<proteinExistence type="predicted"/>
<evidence type="ECO:0000313" key="1">
    <source>
        <dbReference type="EMBL" id="KAB8212638.1"/>
    </source>
</evidence>
<sequence>MEAVSLKNWGTPSFPATQLCSGSNSFSLQITRSSLLPTATTWYNQPTPASSTKAMQSPIASVSLHTSSRIPVSIPATTNCSHISGPASSSSDAKATWTVNVTPDKTTGFDPHVMNASVGDTILFSSAHGPFFLYNTTLDEPCKGETDLGNGASTNISYLVNSTDPMWFLGCQQDNEYFCFPQSHFALNPGDYRAEYLDIVHTQFMYISVTSTRQQRPTTTITTVVTLHPT</sequence>
<reference evidence="1 2" key="1">
    <citation type="submission" date="2019-04" db="EMBL/GenBank/DDBJ databases">
        <title>Fungal friends and foes A comparative genomics study of 23 Aspergillus species from section Flavi.</title>
        <authorList>
            <consortium name="DOE Joint Genome Institute"/>
            <person name="Kjaerbolling I."/>
            <person name="Vesth T.C."/>
            <person name="Frisvad J.C."/>
            <person name="Nybo J.L."/>
            <person name="Theobald S."/>
            <person name="Kildgaard S."/>
            <person name="Petersen T.I."/>
            <person name="Kuo A."/>
            <person name="Sato A."/>
            <person name="Lyhne E.K."/>
            <person name="Kogle M.E."/>
            <person name="Wiebenga A."/>
            <person name="Kun R.S."/>
            <person name="Lubbers R.J."/>
            <person name="Makela M.R."/>
            <person name="Barry K."/>
            <person name="Chovatia M."/>
            <person name="Clum A."/>
            <person name="Daum C."/>
            <person name="Haridas S."/>
            <person name="He G."/>
            <person name="LaButti K."/>
            <person name="Lipzen A."/>
            <person name="Mondo S."/>
            <person name="Pangilinan J."/>
            <person name="Riley R."/>
            <person name="Salamov A."/>
            <person name="Simmons B.A."/>
            <person name="Magnuson J.K."/>
            <person name="Henrissat B."/>
            <person name="Mortensen U.H."/>
            <person name="Larsen T.O."/>
            <person name="De vries R.P."/>
            <person name="Grigoriev I.V."/>
            <person name="Machida M."/>
            <person name="Baker S.E."/>
            <person name="Andersen M.R."/>
        </authorList>
    </citation>
    <scope>NUCLEOTIDE SEQUENCE [LARGE SCALE GENOMIC DNA]</scope>
    <source>
        <strain evidence="1 2">CBS 126849</strain>
    </source>
</reference>
<name>A0A5N6E5I9_9EURO</name>
<organism evidence="1 2">
    <name type="scientific">Aspergillus novoparasiticus</name>
    <dbReference type="NCBI Taxonomy" id="986946"/>
    <lineage>
        <taxon>Eukaryota</taxon>
        <taxon>Fungi</taxon>
        <taxon>Dikarya</taxon>
        <taxon>Ascomycota</taxon>
        <taxon>Pezizomycotina</taxon>
        <taxon>Eurotiomycetes</taxon>
        <taxon>Eurotiomycetidae</taxon>
        <taxon>Eurotiales</taxon>
        <taxon>Aspergillaceae</taxon>
        <taxon>Aspergillus</taxon>
        <taxon>Aspergillus subgen. Circumdati</taxon>
    </lineage>
</organism>
<evidence type="ECO:0000313" key="2">
    <source>
        <dbReference type="Proteomes" id="UP000326799"/>
    </source>
</evidence>
<dbReference type="EMBL" id="ML734139">
    <property type="protein sequence ID" value="KAB8212638.1"/>
    <property type="molecule type" value="Genomic_DNA"/>
</dbReference>
<gene>
    <name evidence="1" type="ORF">BDV33DRAFT_211127</name>
</gene>
<dbReference type="Proteomes" id="UP000326799">
    <property type="component" value="Unassembled WGS sequence"/>
</dbReference>
<dbReference type="AlphaFoldDB" id="A0A5N6E5I9"/>
<keyword evidence="2" id="KW-1185">Reference proteome</keyword>
<evidence type="ECO:0008006" key="3">
    <source>
        <dbReference type="Google" id="ProtNLM"/>
    </source>
</evidence>